<dbReference type="AlphaFoldDB" id="A0A8T0IY92"/>
<organism evidence="2 3">
    <name type="scientific">Ceratodon purpureus</name>
    <name type="common">Fire moss</name>
    <name type="synonym">Dicranum purpureum</name>
    <dbReference type="NCBI Taxonomy" id="3225"/>
    <lineage>
        <taxon>Eukaryota</taxon>
        <taxon>Viridiplantae</taxon>
        <taxon>Streptophyta</taxon>
        <taxon>Embryophyta</taxon>
        <taxon>Bryophyta</taxon>
        <taxon>Bryophytina</taxon>
        <taxon>Bryopsida</taxon>
        <taxon>Dicranidae</taxon>
        <taxon>Pseudoditrichales</taxon>
        <taxon>Ditrichaceae</taxon>
        <taxon>Ceratodon</taxon>
    </lineage>
</organism>
<sequence length="112" mass="12380">MGHNDSKKKRTYEEDVVCEMVQNRGCEGGSSTASGTIASCSITGISARYDPSFCIQLQLPPSHIPSLLLSSSPHSLHSIHHQLNKTKTQNLAQKQSKTSLRRMLPKNQQHPQ</sequence>
<dbReference type="EMBL" id="CM026422">
    <property type="protein sequence ID" value="KAG0587962.1"/>
    <property type="molecule type" value="Genomic_DNA"/>
</dbReference>
<evidence type="ECO:0000313" key="2">
    <source>
        <dbReference type="EMBL" id="KAG0587962.1"/>
    </source>
</evidence>
<keyword evidence="3" id="KW-1185">Reference proteome</keyword>
<protein>
    <submittedName>
        <fullName evidence="2">Uncharacterized protein</fullName>
    </submittedName>
</protein>
<dbReference type="Proteomes" id="UP000822688">
    <property type="component" value="Chromosome 2"/>
</dbReference>
<accession>A0A8T0IY92</accession>
<feature type="compositionally biased region" description="Polar residues" evidence="1">
    <location>
        <begin position="85"/>
        <end position="98"/>
    </location>
</feature>
<feature type="region of interest" description="Disordered" evidence="1">
    <location>
        <begin position="82"/>
        <end position="112"/>
    </location>
</feature>
<comment type="caution">
    <text evidence="2">The sequence shown here is derived from an EMBL/GenBank/DDBJ whole genome shotgun (WGS) entry which is preliminary data.</text>
</comment>
<evidence type="ECO:0000256" key="1">
    <source>
        <dbReference type="SAM" id="MobiDB-lite"/>
    </source>
</evidence>
<gene>
    <name evidence="2" type="ORF">KC19_2G205100</name>
</gene>
<reference evidence="2" key="1">
    <citation type="submission" date="2020-06" db="EMBL/GenBank/DDBJ databases">
        <title>WGS assembly of Ceratodon purpureus strain R40.</title>
        <authorList>
            <person name="Carey S.B."/>
            <person name="Jenkins J."/>
            <person name="Shu S."/>
            <person name="Lovell J.T."/>
            <person name="Sreedasyam A."/>
            <person name="Maumus F."/>
            <person name="Tiley G.P."/>
            <person name="Fernandez-Pozo N."/>
            <person name="Barry K."/>
            <person name="Chen C."/>
            <person name="Wang M."/>
            <person name="Lipzen A."/>
            <person name="Daum C."/>
            <person name="Saski C.A."/>
            <person name="Payton A.C."/>
            <person name="Mcbreen J.C."/>
            <person name="Conrad R.E."/>
            <person name="Kollar L.M."/>
            <person name="Olsson S."/>
            <person name="Huttunen S."/>
            <person name="Landis J.B."/>
            <person name="Wickett N.J."/>
            <person name="Johnson M.G."/>
            <person name="Rensing S.A."/>
            <person name="Grimwood J."/>
            <person name="Schmutz J."/>
            <person name="Mcdaniel S.F."/>
        </authorList>
    </citation>
    <scope>NUCLEOTIDE SEQUENCE</scope>
    <source>
        <strain evidence="2">R40</strain>
    </source>
</reference>
<name>A0A8T0IY92_CERPU</name>
<proteinExistence type="predicted"/>
<evidence type="ECO:0000313" key="3">
    <source>
        <dbReference type="Proteomes" id="UP000822688"/>
    </source>
</evidence>